<sequence length="198" mass="22103">MEARDDAIETVSGAPKRGEALRRTVGEFLRLALIAAAIALPIRYFVAQPFVVDGASMEPNFHNGQYLVIDELSYFLREPARGEVIVFRFPGNSKVHYIKRVIGLPGETVEIRDGAVFVLNQDHPGGFRLAEPYLPADIRMIGNFRFTLRDHEYVVLGDNRLESSDSRSWGVLDRKFVTGRAIFRAWPPGAFGPIANAS</sequence>
<dbReference type="GO" id="GO:0006465">
    <property type="term" value="P:signal peptide processing"/>
    <property type="evidence" value="ECO:0007669"/>
    <property type="project" value="InterPro"/>
</dbReference>
<protein>
    <recommendedName>
        <fullName evidence="3 6">Signal peptidase I</fullName>
        <ecNumber evidence="3 6">3.4.21.89</ecNumber>
    </recommendedName>
</protein>
<keyword evidence="6" id="KW-0645">Protease</keyword>
<dbReference type="GO" id="GO:0016020">
    <property type="term" value="C:membrane"/>
    <property type="evidence" value="ECO:0007669"/>
    <property type="project" value="UniProtKB-SubCell"/>
</dbReference>
<comment type="subcellular location">
    <subcellularLocation>
        <location evidence="6">Membrane</location>
        <topology evidence="6">Single-pass type II membrane protein</topology>
    </subcellularLocation>
</comment>
<comment type="catalytic activity">
    <reaction evidence="1 6">
        <text>Cleavage of hydrophobic, N-terminal signal or leader sequences from secreted and periplasmic proteins.</text>
        <dbReference type="EC" id="3.4.21.89"/>
    </reaction>
</comment>
<organism evidence="8 9">
    <name type="scientific">Candidatus Sungbacteria bacterium RIFCSPLOWO2_01_FULL_60_25</name>
    <dbReference type="NCBI Taxonomy" id="1802281"/>
    <lineage>
        <taxon>Bacteria</taxon>
        <taxon>Candidatus Sungiibacteriota</taxon>
    </lineage>
</organism>
<dbReference type="EC" id="3.4.21.89" evidence="3 6"/>
<dbReference type="CDD" id="cd06530">
    <property type="entry name" value="S26_SPase_I"/>
    <property type="match status" value="1"/>
</dbReference>
<reference evidence="8 9" key="1">
    <citation type="journal article" date="2016" name="Nat. Commun.">
        <title>Thousands of microbial genomes shed light on interconnected biogeochemical processes in an aquifer system.</title>
        <authorList>
            <person name="Anantharaman K."/>
            <person name="Brown C.T."/>
            <person name="Hug L.A."/>
            <person name="Sharon I."/>
            <person name="Castelle C.J."/>
            <person name="Probst A.J."/>
            <person name="Thomas B.C."/>
            <person name="Singh A."/>
            <person name="Wilkins M.J."/>
            <person name="Karaoz U."/>
            <person name="Brodie E.L."/>
            <person name="Williams K.H."/>
            <person name="Hubbard S.S."/>
            <person name="Banfield J.F."/>
        </authorList>
    </citation>
    <scope>NUCLEOTIDE SEQUENCE [LARGE SCALE GENOMIC DNA]</scope>
</reference>
<dbReference type="InterPro" id="IPR019533">
    <property type="entry name" value="Peptidase_S26"/>
</dbReference>
<evidence type="ECO:0000256" key="3">
    <source>
        <dbReference type="ARBA" id="ARBA00013208"/>
    </source>
</evidence>
<evidence type="ECO:0000256" key="2">
    <source>
        <dbReference type="ARBA" id="ARBA00009370"/>
    </source>
</evidence>
<dbReference type="InterPro" id="IPR019758">
    <property type="entry name" value="Pept_S26A_signal_pept_1_CS"/>
</dbReference>
<feature type="transmembrane region" description="Helical" evidence="6">
    <location>
        <begin position="28"/>
        <end position="46"/>
    </location>
</feature>
<dbReference type="PRINTS" id="PR00727">
    <property type="entry name" value="LEADERPTASE"/>
</dbReference>
<evidence type="ECO:0000256" key="1">
    <source>
        <dbReference type="ARBA" id="ARBA00000677"/>
    </source>
</evidence>
<dbReference type="InterPro" id="IPR000223">
    <property type="entry name" value="Pept_S26A_signal_pept_1"/>
</dbReference>
<gene>
    <name evidence="8" type="ORF">A3A44_03180</name>
</gene>
<evidence type="ECO:0000313" key="8">
    <source>
        <dbReference type="EMBL" id="OHA09592.1"/>
    </source>
</evidence>
<comment type="caution">
    <text evidence="8">The sequence shown here is derived from an EMBL/GenBank/DDBJ whole genome shotgun (WGS) entry which is preliminary data.</text>
</comment>
<dbReference type="Pfam" id="PF10502">
    <property type="entry name" value="Peptidase_S26"/>
    <property type="match status" value="1"/>
</dbReference>
<dbReference type="STRING" id="1802281.A3A44_03180"/>
<dbReference type="PANTHER" id="PTHR43390">
    <property type="entry name" value="SIGNAL PEPTIDASE I"/>
    <property type="match status" value="1"/>
</dbReference>
<feature type="active site" evidence="5">
    <location>
        <position position="99"/>
    </location>
</feature>
<evidence type="ECO:0000256" key="6">
    <source>
        <dbReference type="RuleBase" id="RU362042"/>
    </source>
</evidence>
<feature type="domain" description="Peptidase S26" evidence="7">
    <location>
        <begin position="27"/>
        <end position="186"/>
    </location>
</feature>
<evidence type="ECO:0000256" key="5">
    <source>
        <dbReference type="PIRSR" id="PIRSR600223-1"/>
    </source>
</evidence>
<dbReference type="EMBL" id="MHQT01000021">
    <property type="protein sequence ID" value="OHA09592.1"/>
    <property type="molecule type" value="Genomic_DNA"/>
</dbReference>
<dbReference type="GO" id="GO:0004252">
    <property type="term" value="F:serine-type endopeptidase activity"/>
    <property type="evidence" value="ECO:0007669"/>
    <property type="project" value="InterPro"/>
</dbReference>
<dbReference type="Gene3D" id="2.10.109.10">
    <property type="entry name" value="Umud Fragment, subunit A"/>
    <property type="match status" value="1"/>
</dbReference>
<dbReference type="InterPro" id="IPR036286">
    <property type="entry name" value="LexA/Signal_pep-like_sf"/>
</dbReference>
<comment type="similarity">
    <text evidence="2 6">Belongs to the peptidase S26 family.</text>
</comment>
<evidence type="ECO:0000313" key="9">
    <source>
        <dbReference type="Proteomes" id="UP000178977"/>
    </source>
</evidence>
<dbReference type="PROSITE" id="PS00761">
    <property type="entry name" value="SPASE_I_3"/>
    <property type="match status" value="1"/>
</dbReference>
<keyword evidence="6" id="KW-1133">Transmembrane helix</keyword>
<feature type="active site" evidence="5">
    <location>
        <position position="56"/>
    </location>
</feature>
<dbReference type="InterPro" id="IPR019757">
    <property type="entry name" value="Pept_S26A_signal_pept_1_Lys-AS"/>
</dbReference>
<keyword evidence="4 6" id="KW-0378">Hydrolase</keyword>
<keyword evidence="6" id="KW-0472">Membrane</keyword>
<evidence type="ECO:0000259" key="7">
    <source>
        <dbReference type="Pfam" id="PF10502"/>
    </source>
</evidence>
<evidence type="ECO:0000256" key="4">
    <source>
        <dbReference type="ARBA" id="ARBA00022801"/>
    </source>
</evidence>
<name>A0A1G2LFJ1_9BACT</name>
<dbReference type="Proteomes" id="UP000178977">
    <property type="component" value="Unassembled WGS sequence"/>
</dbReference>
<proteinExistence type="inferred from homology"/>
<dbReference type="SUPFAM" id="SSF51306">
    <property type="entry name" value="LexA/Signal peptidase"/>
    <property type="match status" value="1"/>
</dbReference>
<dbReference type="NCBIfam" id="TIGR02227">
    <property type="entry name" value="sigpep_I_bact"/>
    <property type="match status" value="1"/>
</dbReference>
<dbReference type="AlphaFoldDB" id="A0A1G2LFJ1"/>
<keyword evidence="6" id="KW-0812">Transmembrane</keyword>
<dbReference type="PANTHER" id="PTHR43390:SF1">
    <property type="entry name" value="CHLOROPLAST PROCESSING PEPTIDASE"/>
    <property type="match status" value="1"/>
</dbReference>
<dbReference type="GO" id="GO:0009003">
    <property type="term" value="F:signal peptidase activity"/>
    <property type="evidence" value="ECO:0007669"/>
    <property type="project" value="UniProtKB-EC"/>
</dbReference>
<dbReference type="PROSITE" id="PS00760">
    <property type="entry name" value="SPASE_I_2"/>
    <property type="match status" value="1"/>
</dbReference>
<accession>A0A1G2LFJ1</accession>